<reference evidence="4" key="1">
    <citation type="submission" date="2010-11" db="EMBL/GenBank/DDBJ databases">
        <title>The complete genome of Desulfurococcus mucosus DSM 2162.</title>
        <authorList>
            <consortium name="US DOE Joint Genome Institute (JGI-PGF)"/>
            <person name="Lucas S."/>
            <person name="Copeland A."/>
            <person name="Lapidus A."/>
            <person name="Bruce D."/>
            <person name="Goodwin L."/>
            <person name="Pitluck S."/>
            <person name="Kyrpides N."/>
            <person name="Mavromatis K."/>
            <person name="Pagani I."/>
            <person name="Ivanova N."/>
            <person name="Ovchinnikova G."/>
            <person name="Chertkov O."/>
            <person name="Held B."/>
            <person name="Brettin T."/>
            <person name="Detter J.C."/>
            <person name="Tapia R."/>
            <person name="Han C."/>
            <person name="Land M."/>
            <person name="Hauser L."/>
            <person name="Markowitz V."/>
            <person name="Cheng J.-F."/>
            <person name="Hugenholtz P."/>
            <person name="Woyke T."/>
            <person name="Wu D."/>
            <person name="Wirth R."/>
            <person name="Bilek Y."/>
            <person name="Hader T."/>
            <person name="Klenk H.-P."/>
            <person name="Eisen J.A."/>
        </authorList>
    </citation>
    <scope>NUCLEOTIDE SEQUENCE [LARGE SCALE GENOMIC DNA]</scope>
    <source>
        <strain evidence="4">ATCC 35584 / DSM 2162 / JCM 9187 / O7/1</strain>
    </source>
</reference>
<evidence type="ECO:0000256" key="2">
    <source>
        <dbReference type="SAM" id="Coils"/>
    </source>
</evidence>
<dbReference type="InterPro" id="IPR038078">
    <property type="entry name" value="PhoU-like_sf"/>
</dbReference>
<dbReference type="HOGENOM" id="CLU_108788_0_0_2"/>
<dbReference type="SUPFAM" id="SSF109755">
    <property type="entry name" value="PhoU-like"/>
    <property type="match status" value="1"/>
</dbReference>
<keyword evidence="2" id="KW-0175">Coiled coil</keyword>
<organism evidence="3 4">
    <name type="scientific">Desulfurococcus mucosus (strain ATCC 35584 / DSM 2162 / JCM 9187 / O7/1)</name>
    <dbReference type="NCBI Taxonomy" id="765177"/>
    <lineage>
        <taxon>Archaea</taxon>
        <taxon>Thermoproteota</taxon>
        <taxon>Thermoprotei</taxon>
        <taxon>Desulfurococcales</taxon>
        <taxon>Desulfurococcaceae</taxon>
        <taxon>Desulfurococcus</taxon>
    </lineage>
</organism>
<accession>E8R8H6</accession>
<dbReference type="GeneID" id="10153182"/>
<dbReference type="Proteomes" id="UP000001068">
    <property type="component" value="Chromosome"/>
</dbReference>
<keyword evidence="4" id="KW-1185">Reference proteome</keyword>
<dbReference type="OrthoDB" id="145921at2157"/>
<reference evidence="3 4" key="2">
    <citation type="journal article" date="2011" name="Stand. Genomic Sci.">
        <title>Complete genome sequence of Desulfurococcus mucosus type strain (O7/1).</title>
        <authorList>
            <person name="Wirth R."/>
            <person name="Chertkov O."/>
            <person name="Held B."/>
            <person name="Lapidus A."/>
            <person name="Nolan M."/>
            <person name="Lucas S."/>
            <person name="Hammon N."/>
            <person name="Deshpande S."/>
            <person name="Cheng J.F."/>
            <person name="Tapia R."/>
            <person name="Han C."/>
            <person name="Goodwin L."/>
            <person name="Pitluck S."/>
            <person name="Liolios K."/>
            <person name="Ioanna P."/>
            <person name="Ivanova N."/>
            <person name="Mavromatis K."/>
            <person name="Mikhailova N."/>
            <person name="Pati A."/>
            <person name="Chen A."/>
            <person name="Palaniappan K."/>
            <person name="Land M."/>
            <person name="Hauser L."/>
            <person name="Chang Y.J."/>
            <person name="Jeffries C.D."/>
            <person name="Bilek Y."/>
            <person name="Hader T."/>
            <person name="Rohde M."/>
            <person name="Spring S."/>
            <person name="Sikorski J."/>
            <person name="Goker M."/>
            <person name="Woyke T."/>
            <person name="Bristow J."/>
            <person name="Eisen J.A."/>
            <person name="Markowitz V."/>
            <person name="Hugenholtz P."/>
            <person name="Kyrpides N.C."/>
            <person name="Klenk H.P."/>
        </authorList>
    </citation>
    <scope>NUCLEOTIDE SEQUENCE [LARGE SCALE GENOMIC DNA]</scope>
    <source>
        <strain evidence="4">ATCC 35584 / DSM 2162 / JCM 9187 / O7/1</strain>
    </source>
</reference>
<name>E8R8H6_DESM0</name>
<dbReference type="InterPro" id="IPR002727">
    <property type="entry name" value="DUF47"/>
</dbReference>
<dbReference type="Pfam" id="PF01865">
    <property type="entry name" value="PhoU_div"/>
    <property type="match status" value="1"/>
</dbReference>
<gene>
    <name evidence="3" type="ordered locus">Desmu_0489</name>
</gene>
<dbReference type="RefSeq" id="WP_013562024.1">
    <property type="nucleotide sequence ID" value="NC_014961.1"/>
</dbReference>
<evidence type="ECO:0000313" key="3">
    <source>
        <dbReference type="EMBL" id="ADV64802.1"/>
    </source>
</evidence>
<protein>
    <submittedName>
        <fullName evidence="3">Putative phosphate transport regulator</fullName>
    </submittedName>
</protein>
<feature type="coiled-coil region" evidence="2">
    <location>
        <begin position="149"/>
        <end position="176"/>
    </location>
</feature>
<dbReference type="EMBL" id="CP002363">
    <property type="protein sequence ID" value="ADV64802.1"/>
    <property type="molecule type" value="Genomic_DNA"/>
</dbReference>
<dbReference type="AlphaFoldDB" id="E8R8H6"/>
<proteinExistence type="inferred from homology"/>
<dbReference type="PANTHER" id="PTHR36536">
    <property type="entry name" value="UPF0111 PROTEIN HI_1603"/>
    <property type="match status" value="1"/>
</dbReference>
<dbReference type="PANTHER" id="PTHR36536:SF3">
    <property type="entry name" value="UPF0111 PROTEIN HI_1603"/>
    <property type="match status" value="1"/>
</dbReference>
<dbReference type="InterPro" id="IPR018445">
    <property type="entry name" value="Put_Phosphate_transp_reg"/>
</dbReference>
<dbReference type="eggNOG" id="arCOG02640">
    <property type="taxonomic scope" value="Archaea"/>
</dbReference>
<evidence type="ECO:0000256" key="1">
    <source>
        <dbReference type="ARBA" id="ARBA00008591"/>
    </source>
</evidence>
<evidence type="ECO:0000313" key="4">
    <source>
        <dbReference type="Proteomes" id="UP000001068"/>
    </source>
</evidence>
<dbReference type="Gene3D" id="1.20.58.220">
    <property type="entry name" value="Phosphate transport system protein phou homolog 2, domain 2"/>
    <property type="match status" value="1"/>
</dbReference>
<sequence>MSLPRGRYFESMFSSIREHARTVEIGVSKLSELVSSIQGGVETVSRLYGELNRVEEHGDELKRSIMEELKATYLHPDDRENLLRFVLSLDDALGYAKSAGKRILIAVESGIVIDEKIQALMKEMTEKSLTASRKIIELFESMSRDPARALSISHEVEELEEKIDELRLEAIAMIYSACSREVKPECLVLPQIVDDIEGISDVFEDIADIYRLFAVSR</sequence>
<comment type="similarity">
    <text evidence="1">Belongs to the UPF0111 family.</text>
</comment>
<dbReference type="KEGG" id="dmu:Desmu_0489"/>
<dbReference type="STRING" id="765177.Desmu_0489"/>